<accession>I4IL89</accession>
<dbReference type="InterPro" id="IPR050721">
    <property type="entry name" value="Trk_Ktr_HKT_K-transport"/>
</dbReference>
<evidence type="ECO:0000313" key="3">
    <source>
        <dbReference type="EMBL" id="CCI35063.1"/>
    </source>
</evidence>
<dbReference type="HOGENOM" id="CLU_046525_3_0_3"/>
<dbReference type="Pfam" id="PF02254">
    <property type="entry name" value="TrkA_N"/>
    <property type="match status" value="1"/>
</dbReference>
<evidence type="ECO:0000313" key="4">
    <source>
        <dbReference type="Proteomes" id="UP000004047"/>
    </source>
</evidence>
<dbReference type="PANTHER" id="PTHR43833:SF7">
    <property type="entry name" value="KTR SYSTEM POTASSIUM UPTAKE PROTEIN C"/>
    <property type="match status" value="1"/>
</dbReference>
<dbReference type="PROSITE" id="PS51201">
    <property type="entry name" value="RCK_N"/>
    <property type="match status" value="1"/>
</dbReference>
<protein>
    <submittedName>
        <fullName evidence="3">Ktr system potassium uptake protein C (Modular protein)</fullName>
    </submittedName>
</protein>
<organism evidence="3 4">
    <name type="scientific">Microcystis aeruginosa PCC 9701</name>
    <dbReference type="NCBI Taxonomy" id="721123"/>
    <lineage>
        <taxon>Bacteria</taxon>
        <taxon>Bacillati</taxon>
        <taxon>Cyanobacteriota</taxon>
        <taxon>Cyanophyceae</taxon>
        <taxon>Oscillatoriophycideae</taxon>
        <taxon>Chroococcales</taxon>
        <taxon>Microcystaceae</taxon>
        <taxon>Microcystis</taxon>
    </lineage>
</organism>
<dbReference type="Gene3D" id="3.40.50.720">
    <property type="entry name" value="NAD(P)-binding Rossmann-like Domain"/>
    <property type="match status" value="1"/>
</dbReference>
<dbReference type="PROSITE" id="PS51202">
    <property type="entry name" value="RCK_C"/>
    <property type="match status" value="1"/>
</dbReference>
<dbReference type="Gene3D" id="3.30.70.1450">
    <property type="entry name" value="Regulator of K+ conductance, C-terminal domain"/>
    <property type="match status" value="1"/>
</dbReference>
<proteinExistence type="predicted"/>
<dbReference type="GO" id="GO:0008324">
    <property type="term" value="F:monoatomic cation transmembrane transporter activity"/>
    <property type="evidence" value="ECO:0007669"/>
    <property type="project" value="InterPro"/>
</dbReference>
<sequence length="312" mass="34449">MNYELGGGECLSLTGVGLLQRGESGQSLVCSNLGSNTRHPSSTGQKRASRLNIDGLRVLSLYIFQLTSLRLFFPPLSRTDVKIMQSIKFFSSMRPQNRQFAVIGLGRFGRAVCETLRKQGYQVVATDIDEGLVAQALSDRIVDNAIELDSTKPNALREAGIFETDTVIVAIGKYVEESIITTLNCKEAGVNFVAAKASTEIHGKLLKKVGADLVVFPEYDAGCELAHRLTRPSILERFDLDPEHSIVELKVPEAFHGKTLAELEIRNRYGLNIVAVGNAEKFKINPNPQERLYKDLAMVVIGSNRDIQRLPM</sequence>
<dbReference type="SUPFAM" id="SSF51735">
    <property type="entry name" value="NAD(P)-binding Rossmann-fold domains"/>
    <property type="match status" value="1"/>
</dbReference>
<dbReference type="Proteomes" id="UP000004047">
    <property type="component" value="Unassembled WGS sequence"/>
</dbReference>
<feature type="domain" description="RCK C-terminal" evidence="2">
    <location>
        <begin position="233"/>
        <end position="312"/>
    </location>
</feature>
<feature type="domain" description="RCK N-terminal" evidence="1">
    <location>
        <begin position="97"/>
        <end position="216"/>
    </location>
</feature>
<dbReference type="PANTHER" id="PTHR43833">
    <property type="entry name" value="POTASSIUM CHANNEL PROTEIN 2-RELATED-RELATED"/>
    <property type="match status" value="1"/>
</dbReference>
<dbReference type="InterPro" id="IPR036721">
    <property type="entry name" value="RCK_C_sf"/>
</dbReference>
<dbReference type="InterPro" id="IPR036291">
    <property type="entry name" value="NAD(P)-bd_dom_sf"/>
</dbReference>
<name>I4IL89_MICAE</name>
<dbReference type="InterPro" id="IPR006037">
    <property type="entry name" value="RCK_C"/>
</dbReference>
<dbReference type="InterPro" id="IPR003148">
    <property type="entry name" value="RCK_N"/>
</dbReference>
<gene>
    <name evidence="3" type="ORF">MICAK_1300003</name>
</gene>
<dbReference type="Pfam" id="PF02080">
    <property type="entry name" value="TrkA_C"/>
    <property type="match status" value="1"/>
</dbReference>
<evidence type="ECO:0000259" key="1">
    <source>
        <dbReference type="PROSITE" id="PS51201"/>
    </source>
</evidence>
<reference evidence="3 4" key="1">
    <citation type="submission" date="2012-04" db="EMBL/GenBank/DDBJ databases">
        <authorList>
            <person name="Genoscope - CEA"/>
        </authorList>
    </citation>
    <scope>NUCLEOTIDE SEQUENCE [LARGE SCALE GENOMIC DNA]</scope>
    <source>
        <strain evidence="3 4">9701</strain>
    </source>
</reference>
<comment type="caution">
    <text evidence="3">The sequence shown here is derived from an EMBL/GenBank/DDBJ whole genome shotgun (WGS) entry which is preliminary data.</text>
</comment>
<dbReference type="SUPFAM" id="SSF116726">
    <property type="entry name" value="TrkA C-terminal domain-like"/>
    <property type="match status" value="1"/>
</dbReference>
<dbReference type="AlphaFoldDB" id="I4IL89"/>
<dbReference type="EMBL" id="CAIQ01000036">
    <property type="protein sequence ID" value="CCI35063.1"/>
    <property type="molecule type" value="Genomic_DNA"/>
</dbReference>
<evidence type="ECO:0000259" key="2">
    <source>
        <dbReference type="PROSITE" id="PS51202"/>
    </source>
</evidence>
<dbReference type="GO" id="GO:0006813">
    <property type="term" value="P:potassium ion transport"/>
    <property type="evidence" value="ECO:0007669"/>
    <property type="project" value="InterPro"/>
</dbReference>